<dbReference type="GO" id="GO:0006412">
    <property type="term" value="P:translation"/>
    <property type="evidence" value="ECO:0007669"/>
    <property type="project" value="InterPro"/>
</dbReference>
<dbReference type="InterPro" id="IPR038655">
    <property type="entry name" value="Ribosomal_eL27_sf"/>
</dbReference>
<reference evidence="4" key="1">
    <citation type="submission" date="2013-07" db="EMBL/GenBank/DDBJ databases">
        <title>The Genome Sequence of Cryptococcus bestiolae CBS10118.</title>
        <authorList>
            <consortium name="The Broad Institute Genome Sequencing Platform"/>
            <person name="Cuomo C."/>
            <person name="Litvintseva A."/>
            <person name="Chen Y."/>
            <person name="Heitman J."/>
            <person name="Sun S."/>
            <person name="Springer D."/>
            <person name="Dromer F."/>
            <person name="Young S.K."/>
            <person name="Zeng Q."/>
            <person name="Gargeya S."/>
            <person name="Fitzgerald M."/>
            <person name="Abouelleil A."/>
            <person name="Alvarado L."/>
            <person name="Berlin A.M."/>
            <person name="Chapman S.B."/>
            <person name="Dewar J."/>
            <person name="Goldberg J."/>
            <person name="Griggs A."/>
            <person name="Gujja S."/>
            <person name="Hansen M."/>
            <person name="Howarth C."/>
            <person name="Imamovic A."/>
            <person name="Larimer J."/>
            <person name="McCowan C."/>
            <person name="Murphy C."/>
            <person name="Pearson M."/>
            <person name="Priest M."/>
            <person name="Roberts A."/>
            <person name="Saif S."/>
            <person name="Shea T."/>
            <person name="Sykes S."/>
            <person name="Wortman J."/>
            <person name="Nusbaum C."/>
            <person name="Birren B."/>
        </authorList>
    </citation>
    <scope>NUCLEOTIDE SEQUENCE [LARGE SCALE GENOMIC DNA]</scope>
    <source>
        <strain evidence="4">CBS 10118</strain>
    </source>
</reference>
<dbReference type="VEuPathDB" id="FungiDB:I302_01629"/>
<dbReference type="CDD" id="cd06090">
    <property type="entry name" value="KOW_RPL27"/>
    <property type="match status" value="1"/>
</dbReference>
<evidence type="ECO:0000256" key="1">
    <source>
        <dbReference type="ARBA" id="ARBA00009124"/>
    </source>
</evidence>
<comment type="similarity">
    <text evidence="1">Belongs to the eukaryotic ribosomal protein eL27 family.</text>
</comment>
<dbReference type="PANTHER" id="PTHR10497">
    <property type="entry name" value="60S RIBOSOMAL PROTEIN L27"/>
    <property type="match status" value="1"/>
</dbReference>
<dbReference type="InterPro" id="IPR001141">
    <property type="entry name" value="Ribosomal_eL27"/>
</dbReference>
<dbReference type="GO" id="GO:0005840">
    <property type="term" value="C:ribosome"/>
    <property type="evidence" value="ECO:0007669"/>
    <property type="project" value="UniProtKB-KW"/>
</dbReference>
<sequence length="215" mass="24118">MVESRGSQGPASTADEIKLRSGKKDHPIYGQMLILRNWFTVYKPGKVAVVLSGRQAGKKVVVIKQSDDGTKERPYPHAVVAGIERYPLKVTKNMGKKRIARRSKVKPFIKVVNYAHLLPTRYQLELESLKGSVSSETFKEPTQREDAKKAIKKAFEERYAKGNNRWCKCFAPVSSPIRSYHALTFGYPSPSLLCTADCAFLPSSLLQAQILSYLL</sequence>
<reference evidence="4" key="2">
    <citation type="submission" date="2014-01" db="EMBL/GenBank/DDBJ databases">
        <title>Evolution of pathogenesis and genome organization in the Tremellales.</title>
        <authorList>
            <person name="Cuomo C."/>
            <person name="Litvintseva A."/>
            <person name="Heitman J."/>
            <person name="Chen Y."/>
            <person name="Sun S."/>
            <person name="Springer D."/>
            <person name="Dromer F."/>
            <person name="Young S."/>
            <person name="Zeng Q."/>
            <person name="Chapman S."/>
            <person name="Gujja S."/>
            <person name="Saif S."/>
            <person name="Birren B."/>
        </authorList>
    </citation>
    <scope>NUCLEOTIDE SEQUENCE</scope>
    <source>
        <strain evidence="4">CBS 10118</strain>
    </source>
</reference>
<evidence type="ECO:0000256" key="3">
    <source>
        <dbReference type="ARBA" id="ARBA00023274"/>
    </source>
</evidence>
<dbReference type="STRING" id="1296100.A0A1B9GGB9"/>
<dbReference type="SUPFAM" id="SSF50104">
    <property type="entry name" value="Translation proteins SH3-like domain"/>
    <property type="match status" value="1"/>
</dbReference>
<dbReference type="GO" id="GO:1990904">
    <property type="term" value="C:ribonucleoprotein complex"/>
    <property type="evidence" value="ECO:0007669"/>
    <property type="project" value="UniProtKB-KW"/>
</dbReference>
<dbReference type="InterPro" id="IPR008991">
    <property type="entry name" value="Translation_prot_SH3-like_sf"/>
</dbReference>
<dbReference type="GO" id="GO:0003735">
    <property type="term" value="F:structural constituent of ribosome"/>
    <property type="evidence" value="ECO:0007669"/>
    <property type="project" value="InterPro"/>
</dbReference>
<evidence type="ECO:0000256" key="2">
    <source>
        <dbReference type="ARBA" id="ARBA00022980"/>
    </source>
</evidence>
<organism evidence="4">
    <name type="scientific">Kwoniella bestiolae CBS 10118</name>
    <dbReference type="NCBI Taxonomy" id="1296100"/>
    <lineage>
        <taxon>Eukaryota</taxon>
        <taxon>Fungi</taxon>
        <taxon>Dikarya</taxon>
        <taxon>Basidiomycota</taxon>
        <taxon>Agaricomycotina</taxon>
        <taxon>Tremellomycetes</taxon>
        <taxon>Tremellales</taxon>
        <taxon>Cryptococcaceae</taxon>
        <taxon>Kwoniella</taxon>
    </lineage>
</organism>
<dbReference type="Gene3D" id="2.30.30.770">
    <property type="match status" value="1"/>
</dbReference>
<dbReference type="EMBL" id="KI894018">
    <property type="protein sequence ID" value="OCF30110.1"/>
    <property type="molecule type" value="Genomic_DNA"/>
</dbReference>
<protein>
    <submittedName>
        <fullName evidence="4">50S small subunit ribosomal protein L27e</fullName>
    </submittedName>
</protein>
<proteinExistence type="inferred from homology"/>
<gene>
    <name evidence="4" type="ORF">I302_01629</name>
</gene>
<name>A0A1B9GGB9_9TREE</name>
<dbReference type="InterPro" id="IPR041991">
    <property type="entry name" value="Ribosomal_eL27_KOW"/>
</dbReference>
<keyword evidence="3" id="KW-0687">Ribonucleoprotein</keyword>
<dbReference type="OrthoDB" id="2365484at2759"/>
<dbReference type="AlphaFoldDB" id="A0A1B9GGB9"/>
<keyword evidence="2 4" id="KW-0689">Ribosomal protein</keyword>
<dbReference type="FunFam" id="2.30.30.770:FF:000001">
    <property type="entry name" value="60S ribosomal protein L27"/>
    <property type="match status" value="1"/>
</dbReference>
<evidence type="ECO:0000313" key="4">
    <source>
        <dbReference type="EMBL" id="OCF30110.1"/>
    </source>
</evidence>
<accession>A0A1B9GGB9</accession>
<dbReference type="Pfam" id="PF01777">
    <property type="entry name" value="Ribosomal_L27e"/>
    <property type="match status" value="1"/>
</dbReference>